<dbReference type="InterPro" id="IPR013783">
    <property type="entry name" value="Ig-like_fold"/>
</dbReference>
<gene>
    <name evidence="2" type="ORF">S06H3_24512</name>
</gene>
<name>X1M0Z4_9ZZZZ</name>
<evidence type="ECO:0000313" key="2">
    <source>
        <dbReference type="EMBL" id="GAI25003.1"/>
    </source>
</evidence>
<dbReference type="Pfam" id="PF07705">
    <property type="entry name" value="CARDB"/>
    <property type="match status" value="1"/>
</dbReference>
<protein>
    <recommendedName>
        <fullName evidence="1">CARDB domain-containing protein</fullName>
    </recommendedName>
</protein>
<dbReference type="Gene3D" id="2.60.40.10">
    <property type="entry name" value="Immunoglobulins"/>
    <property type="match status" value="1"/>
</dbReference>
<feature type="domain" description="CARDB" evidence="1">
    <location>
        <begin position="20"/>
        <end position="130"/>
    </location>
</feature>
<feature type="non-terminal residue" evidence="2">
    <location>
        <position position="131"/>
    </location>
</feature>
<organism evidence="2">
    <name type="scientific">marine sediment metagenome</name>
    <dbReference type="NCBI Taxonomy" id="412755"/>
    <lineage>
        <taxon>unclassified sequences</taxon>
        <taxon>metagenomes</taxon>
        <taxon>ecological metagenomes</taxon>
    </lineage>
</organism>
<dbReference type="EMBL" id="BARV01013669">
    <property type="protein sequence ID" value="GAI25003.1"/>
    <property type="molecule type" value="Genomic_DNA"/>
</dbReference>
<dbReference type="InterPro" id="IPR011635">
    <property type="entry name" value="CARDB"/>
</dbReference>
<reference evidence="2" key="1">
    <citation type="journal article" date="2014" name="Front. Microbiol.">
        <title>High frequency of phylogenetically diverse reductive dehalogenase-homologous genes in deep subseafloor sedimentary metagenomes.</title>
        <authorList>
            <person name="Kawai M."/>
            <person name="Futagami T."/>
            <person name="Toyoda A."/>
            <person name="Takaki Y."/>
            <person name="Nishi S."/>
            <person name="Hori S."/>
            <person name="Arai W."/>
            <person name="Tsubouchi T."/>
            <person name="Morono Y."/>
            <person name="Uchiyama I."/>
            <person name="Ito T."/>
            <person name="Fujiyama A."/>
            <person name="Inagaki F."/>
            <person name="Takami H."/>
        </authorList>
    </citation>
    <scope>NUCLEOTIDE SEQUENCE</scope>
    <source>
        <strain evidence="2">Expedition CK06-06</strain>
    </source>
</reference>
<sequence length="131" mass="14632">CNFIEVIIIFFTFLQVFELPDLIVNSDDILLLPPYPYPCGGDSIPIRAKVWNIGGAAAYDVDVGFKVVLDEDTIYNNTVVIDEIKPRCSVDTTVSWNTGATHPGVYYGEIGDCDFIVTVDPDSEIKESWEY</sequence>
<proteinExistence type="predicted"/>
<accession>X1M0Z4</accession>
<dbReference type="AlphaFoldDB" id="X1M0Z4"/>
<evidence type="ECO:0000259" key="1">
    <source>
        <dbReference type="Pfam" id="PF07705"/>
    </source>
</evidence>
<feature type="non-terminal residue" evidence="2">
    <location>
        <position position="1"/>
    </location>
</feature>
<comment type="caution">
    <text evidence="2">The sequence shown here is derived from an EMBL/GenBank/DDBJ whole genome shotgun (WGS) entry which is preliminary data.</text>
</comment>